<keyword evidence="5" id="KW-1185">Reference proteome</keyword>
<dbReference type="CDD" id="cd04301">
    <property type="entry name" value="NAT_SF"/>
    <property type="match status" value="1"/>
</dbReference>
<evidence type="ECO:0000313" key="5">
    <source>
        <dbReference type="Proteomes" id="UP001180081"/>
    </source>
</evidence>
<feature type="domain" description="N-acetyltransferase" evidence="3">
    <location>
        <begin position="3"/>
        <end position="148"/>
    </location>
</feature>
<dbReference type="EMBL" id="JAUFPU010000018">
    <property type="protein sequence ID" value="MDN3577769.1"/>
    <property type="molecule type" value="Genomic_DNA"/>
</dbReference>
<dbReference type="Pfam" id="PF00583">
    <property type="entry name" value="Acetyltransf_1"/>
    <property type="match status" value="1"/>
</dbReference>
<dbReference type="Gene3D" id="3.40.630.30">
    <property type="match status" value="1"/>
</dbReference>
<dbReference type="PANTHER" id="PTHR43420:SF47">
    <property type="entry name" value="N-ACETYLTRANSFERASE DOMAIN-CONTAINING PROTEIN"/>
    <property type="match status" value="1"/>
</dbReference>
<dbReference type="Proteomes" id="UP001180081">
    <property type="component" value="Unassembled WGS sequence"/>
</dbReference>
<proteinExistence type="predicted"/>
<gene>
    <name evidence="4" type="ORF">QWZ03_13425</name>
</gene>
<sequence length="148" mass="16816">MPITLNAVTRDNFDDIIDLQLLDHQKDYLASNSYSIAQASFYPNYHTRAIYLGEEAIGFLMYVSLAEEGQPGDYAIYRFMIDSRQQGKGHGRQALQRALEEIRSQPGVQRILISYVPANPVAKDFYGSFGFVEIGIDEEEEMVAEIRL</sequence>
<dbReference type="PANTHER" id="PTHR43420">
    <property type="entry name" value="ACETYLTRANSFERASE"/>
    <property type="match status" value="1"/>
</dbReference>
<accession>A0ABT8B8E4</accession>
<evidence type="ECO:0000256" key="2">
    <source>
        <dbReference type="ARBA" id="ARBA00023315"/>
    </source>
</evidence>
<reference evidence="4" key="1">
    <citation type="journal article" date="2014" name="Int. J. Syst. Evol. Microbiol.">
        <title>Complete genome of a new Firmicutes species belonging to the dominant human colonic microbiota ('Ruminococcus bicirculans') reveals two chromosomes and a selective capacity to utilize plant glucans.</title>
        <authorList>
            <consortium name="NISC Comparative Sequencing Program"/>
            <person name="Wegmann U."/>
            <person name="Louis P."/>
            <person name="Goesmann A."/>
            <person name="Henrissat B."/>
            <person name="Duncan S.H."/>
            <person name="Flint H.J."/>
        </authorList>
    </citation>
    <scope>NUCLEOTIDE SEQUENCE</scope>
    <source>
        <strain evidence="4">CECT 7703</strain>
    </source>
</reference>
<dbReference type="InterPro" id="IPR016181">
    <property type="entry name" value="Acyl_CoA_acyltransferase"/>
</dbReference>
<name>A0ABT8B8E4_9NEIS</name>
<dbReference type="InterPro" id="IPR000182">
    <property type="entry name" value="GNAT_dom"/>
</dbReference>
<reference evidence="4" key="2">
    <citation type="submission" date="2023-06" db="EMBL/GenBank/DDBJ databases">
        <authorList>
            <person name="Lucena T."/>
            <person name="Sun Q."/>
        </authorList>
    </citation>
    <scope>NUCLEOTIDE SEQUENCE</scope>
    <source>
        <strain evidence="4">CECT 7703</strain>
    </source>
</reference>
<keyword evidence="1" id="KW-0808">Transferase</keyword>
<dbReference type="RefSeq" id="WP_290333183.1">
    <property type="nucleotide sequence ID" value="NZ_JAUFPU010000018.1"/>
</dbReference>
<dbReference type="PROSITE" id="PS51186">
    <property type="entry name" value="GNAT"/>
    <property type="match status" value="1"/>
</dbReference>
<evidence type="ECO:0000313" key="4">
    <source>
        <dbReference type="EMBL" id="MDN3577769.1"/>
    </source>
</evidence>
<protein>
    <submittedName>
        <fullName evidence="4">GNAT family N-acetyltransferase</fullName>
    </submittedName>
</protein>
<keyword evidence="2" id="KW-0012">Acyltransferase</keyword>
<evidence type="ECO:0000256" key="1">
    <source>
        <dbReference type="ARBA" id="ARBA00022679"/>
    </source>
</evidence>
<dbReference type="InterPro" id="IPR050680">
    <property type="entry name" value="YpeA/RimI_acetyltransf"/>
</dbReference>
<evidence type="ECO:0000259" key="3">
    <source>
        <dbReference type="PROSITE" id="PS51186"/>
    </source>
</evidence>
<comment type="caution">
    <text evidence="4">The sequence shown here is derived from an EMBL/GenBank/DDBJ whole genome shotgun (WGS) entry which is preliminary data.</text>
</comment>
<dbReference type="SUPFAM" id="SSF55729">
    <property type="entry name" value="Acyl-CoA N-acyltransferases (Nat)"/>
    <property type="match status" value="1"/>
</dbReference>
<organism evidence="4 5">
    <name type="scientific">Chitinimonas viridis</name>
    <dbReference type="NCBI Taxonomy" id="664880"/>
    <lineage>
        <taxon>Bacteria</taxon>
        <taxon>Pseudomonadati</taxon>
        <taxon>Pseudomonadota</taxon>
        <taxon>Betaproteobacteria</taxon>
        <taxon>Neisseriales</taxon>
        <taxon>Chitinibacteraceae</taxon>
        <taxon>Chitinimonas</taxon>
    </lineage>
</organism>